<dbReference type="Pfam" id="PF00884">
    <property type="entry name" value="Sulfatase"/>
    <property type="match status" value="1"/>
</dbReference>
<evidence type="ECO:0000313" key="2">
    <source>
        <dbReference type="EMBL" id="QDA30609.1"/>
    </source>
</evidence>
<evidence type="ECO:0000259" key="1">
    <source>
        <dbReference type="Pfam" id="PF00884"/>
    </source>
</evidence>
<dbReference type="SUPFAM" id="SSF53649">
    <property type="entry name" value="Alkaline phosphatase-like"/>
    <property type="match status" value="1"/>
</dbReference>
<feature type="domain" description="Sulfatase N-terminal" evidence="1">
    <location>
        <begin position="25"/>
        <end position="340"/>
    </location>
</feature>
<name>A0A4Y5SKD2_9EURY</name>
<dbReference type="Gene3D" id="3.40.720.10">
    <property type="entry name" value="Alkaline Phosphatase, subunit A"/>
    <property type="match status" value="1"/>
</dbReference>
<dbReference type="PANTHER" id="PTHR43751">
    <property type="entry name" value="SULFATASE"/>
    <property type="match status" value="1"/>
</dbReference>
<dbReference type="KEGG" id="tic:FH039_01855"/>
<sequence length="453" mass="52241">MGEYCEESAGSIQGGDSAMNNINSPNIFLIVLDTLREDYATPIIKELSRFGFITYQNTIATAPWTTPSHASMVTGLYPAFHGAHETKEKKDIRIKLEKHEFSFVNTLSDKGYKSFLLSPNIYVSPYFGFRGFNKFIDTSIPRILNEKDVEEFSKIIYKTNTKILPTIKAVLKEKHPRLFFKVFAGYSLKRLRWPKDKGAINTVHHLKDLLAVNSQETPLFVMINLLEVHEPYVKGENVSKLRESNRKGHVPSDRVTRRWQRRYPEQVEYLKDKLIEIMKLLEEFGLFDDSLIIVTSDHGQMLGEHGIIGHGTYLYDELLRVPLAIKYPENRKVIINEQEDTDYISLTKIKPLVIQAVHNDTIDDSILYSPTVFAESYGIPERIRPTNREEQEYVNSLEKYRIAVYTRGEKAIFNVTDWKFEHPKGLSNPEIKRSVIKFLEAVVSSRRLKSTTG</sequence>
<proteinExistence type="predicted"/>
<protein>
    <submittedName>
        <fullName evidence="2">DUF229 domain-containing protein</fullName>
    </submittedName>
</protein>
<dbReference type="EMBL" id="CP040846">
    <property type="protein sequence ID" value="QDA30609.1"/>
    <property type="molecule type" value="Genomic_DNA"/>
</dbReference>
<dbReference type="PANTHER" id="PTHR43751:SF3">
    <property type="entry name" value="SULFATASE N-TERMINAL DOMAIN-CONTAINING PROTEIN"/>
    <property type="match status" value="1"/>
</dbReference>
<dbReference type="AlphaFoldDB" id="A0A4Y5SKD2"/>
<organism evidence="2 3">
    <name type="scientific">Thermococcus indicus</name>
    <dbReference type="NCBI Taxonomy" id="2586643"/>
    <lineage>
        <taxon>Archaea</taxon>
        <taxon>Methanobacteriati</taxon>
        <taxon>Methanobacteriota</taxon>
        <taxon>Thermococci</taxon>
        <taxon>Thermococcales</taxon>
        <taxon>Thermococcaceae</taxon>
        <taxon>Thermococcus</taxon>
    </lineage>
</organism>
<dbReference type="InterPro" id="IPR000917">
    <property type="entry name" value="Sulfatase_N"/>
</dbReference>
<reference evidence="2 3" key="1">
    <citation type="submission" date="2019-06" db="EMBL/GenBank/DDBJ databases">
        <title>Thermococcus indicus sp. nov., a Fe(III)-reducing hyperthermophilic archaeon isolated from the Onnuri vent field of the Central Indian Ocean ridge.</title>
        <authorList>
            <person name="Lim J.K."/>
            <person name="Kim Y.J."/>
            <person name="Kwon K.K."/>
        </authorList>
    </citation>
    <scope>NUCLEOTIDE SEQUENCE [LARGE SCALE GENOMIC DNA]</scope>
    <source>
        <strain evidence="2 3">IOH1</strain>
    </source>
</reference>
<accession>A0A4Y5SKD2</accession>
<dbReference type="Proteomes" id="UP000306007">
    <property type="component" value="Chromosome"/>
</dbReference>
<keyword evidence="3" id="KW-1185">Reference proteome</keyword>
<evidence type="ECO:0000313" key="3">
    <source>
        <dbReference type="Proteomes" id="UP000306007"/>
    </source>
</evidence>
<gene>
    <name evidence="2" type="ORF">FH039_01855</name>
</gene>
<dbReference type="InterPro" id="IPR052701">
    <property type="entry name" value="GAG_Ulvan_Degrading_Sulfatases"/>
</dbReference>
<dbReference type="InterPro" id="IPR017850">
    <property type="entry name" value="Alkaline_phosphatase_core_sf"/>
</dbReference>